<comment type="subunit">
    <text evidence="3">Component of a cohesin-like complex composed of ScpA, ScpB and the Smc homodimer, in which ScpA and ScpB bind to the head domain of Smc. The presence of the three proteins is required for the association of the complex with DNA.</text>
</comment>
<dbReference type="GO" id="GO:0051301">
    <property type="term" value="P:cell division"/>
    <property type="evidence" value="ECO:0007669"/>
    <property type="project" value="UniProtKB-KW"/>
</dbReference>
<evidence type="ECO:0000313" key="7">
    <source>
        <dbReference type="Proteomes" id="UP000011124"/>
    </source>
</evidence>
<dbReference type="EMBL" id="CP002637">
    <property type="protein sequence ID" value="AEC00039.1"/>
    <property type="molecule type" value="Genomic_DNA"/>
</dbReference>
<dbReference type="GO" id="GO:0005737">
    <property type="term" value="C:cytoplasm"/>
    <property type="evidence" value="ECO:0007669"/>
    <property type="project" value="UniProtKB-SubCell"/>
</dbReference>
<proteinExistence type="inferred from homology"/>
<dbReference type="Gene3D" id="6.10.250.2410">
    <property type="match status" value="1"/>
</dbReference>
<name>C9LUN2_SELS3</name>
<evidence type="ECO:0000313" key="6">
    <source>
        <dbReference type="Proteomes" id="UP000003505"/>
    </source>
</evidence>
<protein>
    <recommendedName>
        <fullName evidence="2 3">Segregation and condensation protein A</fullName>
    </recommendedName>
</protein>
<dbReference type="PANTHER" id="PTHR33969:SF2">
    <property type="entry name" value="SEGREGATION AND CONDENSATION PROTEIN A"/>
    <property type="match status" value="1"/>
</dbReference>
<sequence>MDKYTVRLNAFEGPMDLLMHLIEKNKIDIYDIPMAVLTEQYMNYLEEMQEFDIEVASEFIVMAATLLQIKSRMMLPKPPKEKAEEEEEDPRRELVERILEYRRFRRVSVELDGLAALQERVFARKPLPLPVRRLPPEEMSVALLVDAFRIAMEVREEITIPKALVAPDAYSIQGKMEDILVLLDREGGQMPFAAAFPSGTRAELIVSFLALLELIKLHSVVIRQGDLFGDILVCLRTSDH</sequence>
<keyword evidence="3" id="KW-0132">Cell division</keyword>
<reference evidence="4 7" key="2">
    <citation type="submission" date="2011-04" db="EMBL/GenBank/DDBJ databases">
        <title>The complete genome of Selenomonas sputigena DSM 20758.</title>
        <authorList>
            <consortium name="US DOE Joint Genome Institute (JGI-PGF)"/>
            <person name="Lucas S."/>
            <person name="Copeland A."/>
            <person name="Lapidus A."/>
            <person name="Bruce D."/>
            <person name="Goodwin L."/>
            <person name="Pitluck S."/>
            <person name="Peters L."/>
            <person name="Kyrpides N."/>
            <person name="Mavromatis K."/>
            <person name="Ivanova N."/>
            <person name="Ovchinnikova G."/>
            <person name="Teshima H."/>
            <person name="Detter J.C."/>
            <person name="Tapia R."/>
            <person name="Han C."/>
            <person name="Land M."/>
            <person name="Hauser L."/>
            <person name="Markowitz V."/>
            <person name="Cheng J.-F."/>
            <person name="Hugenholtz P."/>
            <person name="Woyke T."/>
            <person name="Wu D."/>
            <person name="Gronow S."/>
            <person name="Wellnitz S."/>
            <person name="Schneider S."/>
            <person name="Klenk H.-P."/>
            <person name="Eisen J.A."/>
        </authorList>
    </citation>
    <scope>NUCLEOTIDE SEQUENCE [LARGE SCALE GENOMIC DNA]</scope>
    <source>
        <strain evidence="4">ATCC 35185</strain>
        <strain evidence="7">ATCC 35185 / DSM 20758 / VPI D19B-28</strain>
    </source>
</reference>
<evidence type="ECO:0000313" key="5">
    <source>
        <dbReference type="EMBL" id="EEX77465.1"/>
    </source>
</evidence>
<dbReference type="HAMAP" id="MF_01805">
    <property type="entry name" value="ScpA"/>
    <property type="match status" value="1"/>
</dbReference>
<comment type="similarity">
    <text evidence="3">Belongs to the ScpA family.</text>
</comment>
<dbReference type="Proteomes" id="UP000003505">
    <property type="component" value="Unassembled WGS sequence"/>
</dbReference>
<dbReference type="Proteomes" id="UP000011124">
    <property type="component" value="Chromosome"/>
</dbReference>
<keyword evidence="3" id="KW-0963">Cytoplasm</keyword>
<dbReference type="EMBL" id="ACKP02000016">
    <property type="protein sequence ID" value="EEX77465.1"/>
    <property type="molecule type" value="Genomic_DNA"/>
</dbReference>
<dbReference type="STRING" id="546271.Selsp_1079"/>
<dbReference type="RefSeq" id="WP_006192439.1">
    <property type="nucleotide sequence ID" value="NC_015437.1"/>
</dbReference>
<keyword evidence="1 3" id="KW-0159">Chromosome partition</keyword>
<organism evidence="5 6">
    <name type="scientific">Selenomonas sputigena (strain ATCC 35185 / DSM 20758 / CCUG 44933 / VPI D19B-28)</name>
    <dbReference type="NCBI Taxonomy" id="546271"/>
    <lineage>
        <taxon>Bacteria</taxon>
        <taxon>Bacillati</taxon>
        <taxon>Bacillota</taxon>
        <taxon>Negativicutes</taxon>
        <taxon>Selenomonadales</taxon>
        <taxon>Selenomonadaceae</taxon>
        <taxon>Selenomonas</taxon>
    </lineage>
</organism>
<dbReference type="InterPro" id="IPR023093">
    <property type="entry name" value="ScpA-like_C"/>
</dbReference>
<dbReference type="Gene3D" id="1.10.10.580">
    <property type="entry name" value="Structural maintenance of chromosome 1. Chain E"/>
    <property type="match status" value="1"/>
</dbReference>
<dbReference type="Pfam" id="PF02616">
    <property type="entry name" value="SMC_ScpA"/>
    <property type="match status" value="1"/>
</dbReference>
<accession>C9LUN2</accession>
<keyword evidence="3" id="KW-0131">Cell cycle</keyword>
<reference evidence="5 6" key="1">
    <citation type="submission" date="2009-09" db="EMBL/GenBank/DDBJ databases">
        <authorList>
            <person name="Weinstock G."/>
            <person name="Sodergren E."/>
            <person name="Clifton S."/>
            <person name="Fulton L."/>
            <person name="Fulton B."/>
            <person name="Courtney L."/>
            <person name="Fronick C."/>
            <person name="Harrison M."/>
            <person name="Strong C."/>
            <person name="Farmer C."/>
            <person name="Delahaunty K."/>
            <person name="Markovic C."/>
            <person name="Hall O."/>
            <person name="Minx P."/>
            <person name="Tomlinson C."/>
            <person name="Mitreva M."/>
            <person name="Nelson J."/>
            <person name="Hou S."/>
            <person name="Wollam A."/>
            <person name="Pepin K.H."/>
            <person name="Johnson M."/>
            <person name="Bhonagiri V."/>
            <person name="Nash W.E."/>
            <person name="Warren W."/>
            <person name="Chinwalla A."/>
            <person name="Mardis E.R."/>
            <person name="Wilson R.K."/>
        </authorList>
    </citation>
    <scope>NUCLEOTIDE SEQUENCE [LARGE SCALE GENOMIC DNA]</scope>
    <source>
        <strain evidence="5">ATCC 35185</strain>
        <strain evidence="6">ATCC 35185 / DSM 20758 / VPI D19B-28</strain>
    </source>
</reference>
<comment type="function">
    <text evidence="3">Participates in chromosomal partition during cell division. May act via the formation of a condensin-like complex containing Smc and ScpB that pull DNA away from mid-cell into both cell halves.</text>
</comment>
<dbReference type="GO" id="GO:0006260">
    <property type="term" value="P:DNA replication"/>
    <property type="evidence" value="ECO:0007669"/>
    <property type="project" value="UniProtKB-UniRule"/>
</dbReference>
<dbReference type="eggNOG" id="COG1354">
    <property type="taxonomic scope" value="Bacteria"/>
</dbReference>
<evidence type="ECO:0000256" key="3">
    <source>
        <dbReference type="HAMAP-Rule" id="MF_01805"/>
    </source>
</evidence>
<dbReference type="HOGENOM" id="CLU_038686_3_0_9"/>
<comment type="subcellular location">
    <subcellularLocation>
        <location evidence="3">Cytoplasm</location>
    </subcellularLocation>
    <text evidence="3">Associated with two foci at the outer edges of the nucleoid region in young cells, and at four foci within both cell halves in older cells.</text>
</comment>
<dbReference type="KEGG" id="ssg:Selsp_1079"/>
<gene>
    <name evidence="3" type="primary">scpA</name>
    <name evidence="4" type="ordered locus">Selsp_1079</name>
    <name evidence="5" type="ORF">SELSPUOL_01168</name>
</gene>
<dbReference type="GO" id="GO:0007059">
    <property type="term" value="P:chromosome segregation"/>
    <property type="evidence" value="ECO:0007669"/>
    <property type="project" value="UniProtKB-UniRule"/>
</dbReference>
<keyword evidence="7" id="KW-1185">Reference proteome</keyword>
<dbReference type="AlphaFoldDB" id="C9LUN2"/>
<dbReference type="InterPro" id="IPR003768">
    <property type="entry name" value="ScpA"/>
</dbReference>
<evidence type="ECO:0000256" key="2">
    <source>
        <dbReference type="ARBA" id="ARBA00044777"/>
    </source>
</evidence>
<dbReference type="PANTHER" id="PTHR33969">
    <property type="entry name" value="SEGREGATION AND CONDENSATION PROTEIN A"/>
    <property type="match status" value="1"/>
</dbReference>
<evidence type="ECO:0000256" key="1">
    <source>
        <dbReference type="ARBA" id="ARBA00022829"/>
    </source>
</evidence>
<dbReference type="OrthoDB" id="9811016at2"/>
<evidence type="ECO:0000313" key="4">
    <source>
        <dbReference type="EMBL" id="AEC00039.1"/>
    </source>
</evidence>